<accession>A0ABW1A4D5</accession>
<dbReference type="Pfam" id="PF19953">
    <property type="entry name" value="EACC1"/>
    <property type="match status" value="1"/>
</dbReference>
<evidence type="ECO:0000313" key="2">
    <source>
        <dbReference type="EMBL" id="MFC5749522.1"/>
    </source>
</evidence>
<dbReference type="InterPro" id="IPR045428">
    <property type="entry name" value="EACC1"/>
</dbReference>
<organism evidence="2 3">
    <name type="scientific">Actinomadura rugatobispora</name>
    <dbReference type="NCBI Taxonomy" id="1994"/>
    <lineage>
        <taxon>Bacteria</taxon>
        <taxon>Bacillati</taxon>
        <taxon>Actinomycetota</taxon>
        <taxon>Actinomycetes</taxon>
        <taxon>Streptosporangiales</taxon>
        <taxon>Thermomonosporaceae</taxon>
        <taxon>Actinomadura</taxon>
    </lineage>
</organism>
<gene>
    <name evidence="2" type="ORF">ACFPZN_28200</name>
</gene>
<dbReference type="Proteomes" id="UP001596074">
    <property type="component" value="Unassembled WGS sequence"/>
</dbReference>
<keyword evidence="3" id="KW-1185">Reference proteome</keyword>
<proteinExistence type="predicted"/>
<protein>
    <submittedName>
        <fullName evidence="2">Uncharacterized protein</fullName>
    </submittedName>
</protein>
<reference evidence="3" key="1">
    <citation type="journal article" date="2019" name="Int. J. Syst. Evol. Microbiol.">
        <title>The Global Catalogue of Microorganisms (GCM) 10K type strain sequencing project: providing services to taxonomists for standard genome sequencing and annotation.</title>
        <authorList>
            <consortium name="The Broad Institute Genomics Platform"/>
            <consortium name="The Broad Institute Genome Sequencing Center for Infectious Disease"/>
            <person name="Wu L."/>
            <person name="Ma J."/>
        </authorList>
    </citation>
    <scope>NUCLEOTIDE SEQUENCE [LARGE SCALE GENOMIC DNA]</scope>
    <source>
        <strain evidence="3">KCTC 42087</strain>
    </source>
</reference>
<evidence type="ECO:0000256" key="1">
    <source>
        <dbReference type="SAM" id="MobiDB-lite"/>
    </source>
</evidence>
<comment type="caution">
    <text evidence="2">The sequence shown here is derived from an EMBL/GenBank/DDBJ whole genome shotgun (WGS) entry which is preliminary data.</text>
</comment>
<dbReference type="RefSeq" id="WP_378285250.1">
    <property type="nucleotide sequence ID" value="NZ_JBHSON010000043.1"/>
</dbReference>
<feature type="compositionally biased region" description="Basic and acidic residues" evidence="1">
    <location>
        <begin position="142"/>
        <end position="151"/>
    </location>
</feature>
<name>A0ABW1A4D5_9ACTN</name>
<dbReference type="EMBL" id="JBHSON010000043">
    <property type="protein sequence ID" value="MFC5749522.1"/>
    <property type="molecule type" value="Genomic_DNA"/>
</dbReference>
<sequence>MTISSRWHGARTSIGSQLPPHQSLWKYPIPRESGDFMEIVIRLDGPEADEQLQSLHDWLMAEPAIRRHASVSLRSAEAKPGEMGTALDAIQVAVEQGFQAAELVLAYLAWRAARGIKVSGTIEQGKTKIPLSEASDETAESVAKKLDADES</sequence>
<evidence type="ECO:0000313" key="3">
    <source>
        <dbReference type="Proteomes" id="UP001596074"/>
    </source>
</evidence>
<feature type="region of interest" description="Disordered" evidence="1">
    <location>
        <begin position="132"/>
        <end position="151"/>
    </location>
</feature>